<evidence type="ECO:0000313" key="1">
    <source>
        <dbReference type="EMBL" id="MFN6543530.1"/>
    </source>
</evidence>
<keyword evidence="2" id="KW-1185">Reference proteome</keyword>
<evidence type="ECO:0000313" key="2">
    <source>
        <dbReference type="Proteomes" id="UP001635816"/>
    </source>
</evidence>
<sequence>MGASVSVTKRTTITLYGRPTVDELVDALGQVPEEWRGGCVAVDVHRDQRDGDTITLTVDA</sequence>
<protein>
    <submittedName>
        <fullName evidence="1">Uncharacterized protein</fullName>
    </submittedName>
</protein>
<organism evidence="1 2">
    <name type="scientific">Mycolicibacterium nivoides</name>
    <dbReference type="NCBI Taxonomy" id="2487344"/>
    <lineage>
        <taxon>Bacteria</taxon>
        <taxon>Bacillati</taxon>
        <taxon>Actinomycetota</taxon>
        <taxon>Actinomycetes</taxon>
        <taxon>Mycobacteriales</taxon>
        <taxon>Mycobacteriaceae</taxon>
        <taxon>Mycolicibacterium</taxon>
    </lineage>
</organism>
<comment type="caution">
    <text evidence="1">The sequence shown here is derived from an EMBL/GenBank/DDBJ whole genome shotgun (WGS) entry which is preliminary data.</text>
</comment>
<proteinExistence type="predicted"/>
<reference evidence="1 2" key="1">
    <citation type="submission" date="2024-12" db="EMBL/GenBank/DDBJ databases">
        <title>The coexistence of Mycolicibacterium septicum and Mycolicibacterium nivoides in clinical samples.</title>
        <authorList>
            <person name="Wang C."/>
            <person name="Feng Y."/>
            <person name="Zong Z."/>
        </authorList>
    </citation>
    <scope>NUCLEOTIDE SEQUENCE [LARGE SCALE GENOMIC DNA]</scope>
    <source>
        <strain evidence="1 2">120309</strain>
    </source>
</reference>
<dbReference type="EMBL" id="JBKBDD010000003">
    <property type="protein sequence ID" value="MFN6543530.1"/>
    <property type="molecule type" value="Genomic_DNA"/>
</dbReference>
<accession>A0ABW9L712</accession>
<name>A0ABW9L712_9MYCO</name>
<dbReference type="Proteomes" id="UP001635816">
    <property type="component" value="Unassembled WGS sequence"/>
</dbReference>
<gene>
    <name evidence="1" type="ORF">ACK4CT_10100</name>
</gene>
<dbReference type="RefSeq" id="WP_409543088.1">
    <property type="nucleotide sequence ID" value="NZ_JBKBDD010000003.1"/>
</dbReference>